<evidence type="ECO:0000259" key="19">
    <source>
        <dbReference type="PROSITE" id="PS51186"/>
    </source>
</evidence>
<keyword evidence="13 17" id="KW-0411">Iron-sulfur</keyword>
<keyword evidence="9 17" id="KW-0479">Metal-binding</keyword>
<dbReference type="Pfam" id="PF04055">
    <property type="entry name" value="Radical_SAM"/>
    <property type="match status" value="1"/>
</dbReference>
<dbReference type="GO" id="GO:0140018">
    <property type="term" value="P:regulation of cytoplasmic translational fidelity"/>
    <property type="evidence" value="ECO:0007669"/>
    <property type="project" value="EnsemblFungi"/>
</dbReference>
<dbReference type="InterPro" id="IPR056591">
    <property type="entry name" value="ELP3-like_N"/>
</dbReference>
<dbReference type="InterPro" id="IPR000182">
    <property type="entry name" value="GNAT_dom"/>
</dbReference>
<sequence length="576" mass="65593">MATKTMTMPKHKLPKNIKLPPENERYMRACSDIANALIQDYEAQRDDKKSKKDINLNKLRGIIAKKHYLSNLPPLTAIIAAVPEHYKKYILPKLIAKPIRTSSGIAVVAVMCKPHRCPHIAYTGNICVYCPGGPDSDFEYSTQSYTGYEPTSMRAIRARYDPFEQARGRVDQIKSLGHSVDKVEYIIMGGTFMSLPEEYRETFISQLHNALSGYQTDNVDEAVQAGEMSNTKCVGITIETRPDYCLDTHLSSMLRYGCTRLEIGVQSLYEDVARDTNRGHTVAAVAETFKLSKDAGFKVVSHMMPDLPNVGMERDLFQFQEYFENPDFRTDGLKIYPTLVIRGTGLYELWRTGRYKNYTPNALIDIVARILALVPPWTRIYRVQRDIPMPLVTSGVENGNLRELALSRMKDFGTTCRDVRTREVGINEVKNKIRPNQVELVRRDYTANGGWETFLAYEDPKQDILIGLLRLRKCSSTHTFRPELTGQQTSLVRELHVYGSAVPVHGRDPRKFQHRGFGTLLMEEAERIAREEHRSRKISVISGVGVRSYYAKLGYYLDGVYMSKMLDPLDDTQDSE</sequence>
<evidence type="ECO:0000256" key="5">
    <source>
        <dbReference type="ARBA" id="ARBA00022555"/>
    </source>
</evidence>
<keyword evidence="15 17" id="KW-0012">Acyltransferase</keyword>
<dbReference type="GO" id="GO:0046872">
    <property type="term" value="F:metal ion binding"/>
    <property type="evidence" value="ECO:0007669"/>
    <property type="project" value="UniProtKB-KW"/>
</dbReference>
<dbReference type="RefSeq" id="XP_002844936.1">
    <property type="nucleotide sequence ID" value="XM_002844890.1"/>
</dbReference>
<evidence type="ECO:0000256" key="11">
    <source>
        <dbReference type="ARBA" id="ARBA00022946"/>
    </source>
</evidence>
<dbReference type="InterPro" id="IPR034687">
    <property type="entry name" value="ELP3-like"/>
</dbReference>
<dbReference type="SUPFAM" id="SSF55729">
    <property type="entry name" value="Acyl-CoA N-acyltransferases (Nat)"/>
    <property type="match status" value="1"/>
</dbReference>
<dbReference type="SFLD" id="SFLDS00029">
    <property type="entry name" value="Radical_SAM"/>
    <property type="match status" value="1"/>
</dbReference>
<dbReference type="UniPathway" id="UPA00988"/>
<dbReference type="GO" id="GO:0106261">
    <property type="term" value="F:tRNA uridine(34) acetyltransferase activity"/>
    <property type="evidence" value="ECO:0007669"/>
    <property type="project" value="UniProtKB-EC"/>
</dbReference>
<evidence type="ECO:0000256" key="8">
    <source>
        <dbReference type="ARBA" id="ARBA00022694"/>
    </source>
</evidence>
<evidence type="ECO:0000256" key="9">
    <source>
        <dbReference type="ARBA" id="ARBA00022723"/>
    </source>
</evidence>
<proteinExistence type="inferred from homology"/>
<keyword evidence="22" id="KW-1185">Reference proteome</keyword>
<evidence type="ECO:0000256" key="2">
    <source>
        <dbReference type="ARBA" id="ARBA00005494"/>
    </source>
</evidence>
<keyword evidence="8 17" id="KW-0819">tRNA processing</keyword>
<comment type="function">
    <text evidence="17">Catalytic tRNA acetyltransferase subunit of the elongator complex, which is required for multiple tRNA modifications, including mcm5U (5-methoxycarbonylmethyl uridine), mcm5s2U (5-methoxycarbonylmethyl-2-thiouridine), and ncm5U (5-carbamoylmethyl uridine). In the elongator complex, acts as a tRNA uridine(34) acetyltransferase by mediating formation of carboxymethyluridine in the wobble base at position 34 in tRNAs.</text>
</comment>
<dbReference type="PROSITE" id="PS51186">
    <property type="entry name" value="GNAT"/>
    <property type="match status" value="1"/>
</dbReference>
<dbReference type="STRING" id="554155.C5FVZ7"/>
<dbReference type="Pfam" id="PF23613">
    <property type="entry name" value="ELP3_N"/>
    <property type="match status" value="1"/>
</dbReference>
<dbReference type="OrthoDB" id="10265243at2759"/>
<evidence type="ECO:0000256" key="10">
    <source>
        <dbReference type="ARBA" id="ARBA00022884"/>
    </source>
</evidence>
<dbReference type="GO" id="GO:0051539">
    <property type="term" value="F:4 iron, 4 sulfur cluster binding"/>
    <property type="evidence" value="ECO:0007669"/>
    <property type="project" value="UniProtKB-KW"/>
</dbReference>
<evidence type="ECO:0000256" key="18">
    <source>
        <dbReference type="PIRSR" id="PIRSR005669-1"/>
    </source>
</evidence>
<keyword evidence="7 17" id="KW-0949">S-adenosyl-L-methionine</keyword>
<reference evidence="22" key="1">
    <citation type="journal article" date="2012" name="MBio">
        <title>Comparative genome analysis of Trichophyton rubrum and related dermatophytes reveals candidate genes involved in infection.</title>
        <authorList>
            <person name="Martinez D.A."/>
            <person name="Oliver B.G."/>
            <person name="Graeser Y."/>
            <person name="Goldberg J.M."/>
            <person name="Li W."/>
            <person name="Martinez-Rossi N.M."/>
            <person name="Monod M."/>
            <person name="Shelest E."/>
            <person name="Barton R.C."/>
            <person name="Birch E."/>
            <person name="Brakhage A.A."/>
            <person name="Chen Z."/>
            <person name="Gurr S.J."/>
            <person name="Heiman D."/>
            <person name="Heitman J."/>
            <person name="Kosti I."/>
            <person name="Rossi A."/>
            <person name="Saif S."/>
            <person name="Samalova M."/>
            <person name="Saunders C.W."/>
            <person name="Shea T."/>
            <person name="Summerbell R.C."/>
            <person name="Xu J."/>
            <person name="Young S."/>
            <person name="Zeng Q."/>
            <person name="Birren B.W."/>
            <person name="Cuomo C.A."/>
            <person name="White T.C."/>
        </authorList>
    </citation>
    <scope>NUCLEOTIDE SEQUENCE [LARGE SCALE GENOMIC DNA]</scope>
    <source>
        <strain evidence="22">ATCC MYA-4605 / CBS 113480</strain>
    </source>
</reference>
<evidence type="ECO:0000256" key="12">
    <source>
        <dbReference type="ARBA" id="ARBA00023004"/>
    </source>
</evidence>
<dbReference type="GO" id="GO:0033588">
    <property type="term" value="C:elongator holoenzyme complex"/>
    <property type="evidence" value="ECO:0007669"/>
    <property type="project" value="EnsemblFungi"/>
</dbReference>
<dbReference type="FunFam" id="3.40.630.30:FF:000003">
    <property type="entry name" value="Elongator complex protein 3"/>
    <property type="match status" value="1"/>
</dbReference>
<dbReference type="GO" id="GO:0005634">
    <property type="term" value="C:nucleus"/>
    <property type="evidence" value="ECO:0007669"/>
    <property type="project" value="EnsemblFungi"/>
</dbReference>
<evidence type="ECO:0000256" key="17">
    <source>
        <dbReference type="PIRNR" id="PIRNR005669"/>
    </source>
</evidence>
<evidence type="ECO:0000256" key="6">
    <source>
        <dbReference type="ARBA" id="ARBA00022679"/>
    </source>
</evidence>
<dbReference type="CDD" id="cd01335">
    <property type="entry name" value="Radical_SAM"/>
    <property type="match status" value="1"/>
</dbReference>
<keyword evidence="10" id="KW-0694">RNA-binding</keyword>
<name>C5FVZ7_ARTOC</name>
<dbReference type="GO" id="GO:0002926">
    <property type="term" value="P:tRNA wobble base 5-methoxycarbonylmethyl-2-thiouridinylation"/>
    <property type="evidence" value="ECO:0007669"/>
    <property type="project" value="EnsemblFungi"/>
</dbReference>
<dbReference type="InterPro" id="IPR006638">
    <property type="entry name" value="Elp3/MiaA/NifB-like_rSAM"/>
</dbReference>
<dbReference type="SFLD" id="SFLDG01086">
    <property type="entry name" value="elongater_protein-like"/>
    <property type="match status" value="1"/>
</dbReference>
<feature type="domain" description="N-acetyltransferase" evidence="19">
    <location>
        <begin position="414"/>
        <end position="576"/>
    </location>
</feature>
<dbReference type="PIRSF" id="PIRSF005669">
    <property type="entry name" value="Hist_AcTrfase_ELP3"/>
    <property type="match status" value="1"/>
</dbReference>
<dbReference type="GO" id="GO:0000049">
    <property type="term" value="F:tRNA binding"/>
    <property type="evidence" value="ECO:0007669"/>
    <property type="project" value="UniProtKB-KW"/>
</dbReference>
<dbReference type="AlphaFoldDB" id="C5FVZ7"/>
<dbReference type="InterPro" id="IPR007197">
    <property type="entry name" value="rSAM"/>
</dbReference>
<dbReference type="SFLD" id="SFLDF00344">
    <property type="entry name" value="ELP3-like"/>
    <property type="match status" value="1"/>
</dbReference>
<keyword evidence="12 18" id="KW-0408">Iron</keyword>
<dbReference type="PANTHER" id="PTHR11135:SF0">
    <property type="entry name" value="ELONGATOR COMPLEX PROTEIN 3"/>
    <property type="match status" value="1"/>
</dbReference>
<dbReference type="PROSITE" id="PS51918">
    <property type="entry name" value="RADICAL_SAM"/>
    <property type="match status" value="1"/>
</dbReference>
<evidence type="ECO:0000259" key="20">
    <source>
        <dbReference type="PROSITE" id="PS51918"/>
    </source>
</evidence>
<evidence type="ECO:0000256" key="16">
    <source>
        <dbReference type="ARBA" id="ARBA00047372"/>
    </source>
</evidence>
<feature type="binding site" evidence="18">
    <location>
        <position position="117"/>
    </location>
    <ligand>
        <name>[4Fe-4S] cluster</name>
        <dbReference type="ChEBI" id="CHEBI:49883"/>
        <note>4Fe-4S-S-AdoMet</note>
    </ligand>
</feature>
<keyword evidence="5 17" id="KW-0820">tRNA-binding</keyword>
<keyword evidence="6 17" id="KW-0808">Transferase</keyword>
<feature type="domain" description="Radical SAM core" evidence="20">
    <location>
        <begin position="100"/>
        <end position="390"/>
    </location>
</feature>
<dbReference type="HOGENOM" id="CLU_025983_2_1_1"/>
<keyword evidence="4" id="KW-0004">4Fe-4S</keyword>
<comment type="catalytic activity">
    <reaction evidence="16">
        <text>uridine(34) in tRNA + acetyl-CoA + S-adenosyl-L-methionine + H2O = 5-(carboxymethyl)uridine(34) in tRNA + 5'-deoxyadenosine + L-methionine + CoA + 2 H(+)</text>
        <dbReference type="Rhea" id="RHEA:61020"/>
        <dbReference type="Rhea" id="RHEA-COMP:10407"/>
        <dbReference type="Rhea" id="RHEA-COMP:11727"/>
        <dbReference type="ChEBI" id="CHEBI:15377"/>
        <dbReference type="ChEBI" id="CHEBI:15378"/>
        <dbReference type="ChEBI" id="CHEBI:17319"/>
        <dbReference type="ChEBI" id="CHEBI:57287"/>
        <dbReference type="ChEBI" id="CHEBI:57288"/>
        <dbReference type="ChEBI" id="CHEBI:57844"/>
        <dbReference type="ChEBI" id="CHEBI:59789"/>
        <dbReference type="ChEBI" id="CHEBI:65315"/>
        <dbReference type="ChEBI" id="CHEBI:74882"/>
        <dbReference type="EC" id="2.3.1.311"/>
    </reaction>
    <physiologicalReaction direction="left-to-right" evidence="16">
        <dbReference type="Rhea" id="RHEA:61021"/>
    </physiologicalReaction>
</comment>
<comment type="similarity">
    <text evidence="2 17">Belongs to the ELP3 family.</text>
</comment>
<dbReference type="GO" id="GO:0005737">
    <property type="term" value="C:cytoplasm"/>
    <property type="evidence" value="ECO:0007669"/>
    <property type="project" value="EnsemblFungi"/>
</dbReference>
<gene>
    <name evidence="21" type="ORF">MCYG_06900</name>
</gene>
<dbReference type="SUPFAM" id="SSF102114">
    <property type="entry name" value="Radical SAM enzymes"/>
    <property type="match status" value="1"/>
</dbReference>
<feature type="binding site" evidence="18">
    <location>
        <position position="127"/>
    </location>
    <ligand>
        <name>[4Fe-4S] cluster</name>
        <dbReference type="ChEBI" id="CHEBI:49883"/>
        <note>4Fe-4S-S-AdoMet</note>
    </ligand>
</feature>
<dbReference type="eggNOG" id="KOG2535">
    <property type="taxonomic scope" value="Eukaryota"/>
</dbReference>
<dbReference type="InterPro" id="IPR058240">
    <property type="entry name" value="rSAM_sf"/>
</dbReference>
<dbReference type="Gene3D" id="3.40.630.30">
    <property type="match status" value="1"/>
</dbReference>
<dbReference type="OMA" id="TFETRPD"/>
<protein>
    <recommendedName>
        <fullName evidence="3 17">Elongator complex protein 3</fullName>
        <ecNumber evidence="17">2.3.1.-</ecNumber>
    </recommendedName>
</protein>
<organism evidence="21 22">
    <name type="scientific">Arthroderma otae (strain ATCC MYA-4605 / CBS 113480)</name>
    <name type="common">Microsporum canis</name>
    <dbReference type="NCBI Taxonomy" id="554155"/>
    <lineage>
        <taxon>Eukaryota</taxon>
        <taxon>Fungi</taxon>
        <taxon>Dikarya</taxon>
        <taxon>Ascomycota</taxon>
        <taxon>Pezizomycotina</taxon>
        <taxon>Eurotiomycetes</taxon>
        <taxon>Eurotiomycetidae</taxon>
        <taxon>Onygenales</taxon>
        <taxon>Arthrodermataceae</taxon>
        <taxon>Microsporum</taxon>
    </lineage>
</organism>
<evidence type="ECO:0000256" key="4">
    <source>
        <dbReference type="ARBA" id="ARBA00022485"/>
    </source>
</evidence>
<dbReference type="Pfam" id="PF16199">
    <property type="entry name" value="Radical_SAM_C"/>
    <property type="match status" value="1"/>
</dbReference>
<dbReference type="Proteomes" id="UP000002035">
    <property type="component" value="Unassembled WGS sequence"/>
</dbReference>
<evidence type="ECO:0000256" key="3">
    <source>
        <dbReference type="ARBA" id="ARBA00020266"/>
    </source>
</evidence>
<evidence type="ECO:0000256" key="15">
    <source>
        <dbReference type="ARBA" id="ARBA00023315"/>
    </source>
</evidence>
<evidence type="ECO:0000256" key="7">
    <source>
        <dbReference type="ARBA" id="ARBA00022691"/>
    </source>
</evidence>
<evidence type="ECO:0000313" key="21">
    <source>
        <dbReference type="EMBL" id="EEQ34081.1"/>
    </source>
</evidence>
<dbReference type="InterPro" id="IPR016181">
    <property type="entry name" value="Acyl_CoA_acyltransferase"/>
</dbReference>
<dbReference type="InterPro" id="IPR032432">
    <property type="entry name" value="Radical_SAM_C"/>
</dbReference>
<keyword evidence="14" id="KW-0496">Mitochondrion</keyword>
<evidence type="ECO:0000256" key="13">
    <source>
        <dbReference type="ARBA" id="ARBA00023014"/>
    </source>
</evidence>
<accession>C5FVZ7</accession>
<comment type="pathway">
    <text evidence="1">tRNA modification; 5-methoxycarbonylmethyl-2-thiouridine-tRNA biosynthesis.</text>
</comment>
<keyword evidence="11" id="KW-0809">Transit peptide</keyword>
<dbReference type="EMBL" id="DS995706">
    <property type="protein sequence ID" value="EEQ34081.1"/>
    <property type="molecule type" value="Genomic_DNA"/>
</dbReference>
<dbReference type="SMART" id="SM00729">
    <property type="entry name" value="Elp3"/>
    <property type="match status" value="1"/>
</dbReference>
<evidence type="ECO:0000256" key="14">
    <source>
        <dbReference type="ARBA" id="ARBA00023128"/>
    </source>
</evidence>
<feature type="binding site" evidence="18">
    <location>
        <position position="130"/>
    </location>
    <ligand>
        <name>[4Fe-4S] cluster</name>
        <dbReference type="ChEBI" id="CHEBI:49883"/>
        <note>4Fe-4S-S-AdoMet</note>
    </ligand>
</feature>
<dbReference type="NCBIfam" id="TIGR01211">
    <property type="entry name" value="ELP3"/>
    <property type="match status" value="1"/>
</dbReference>
<dbReference type="VEuPathDB" id="FungiDB:MCYG_06900"/>
<comment type="cofactor">
    <cofactor evidence="17 18">
        <name>[4Fe-4S] cluster</name>
        <dbReference type="ChEBI" id="CHEBI:49883"/>
    </cofactor>
    <text evidence="17 18">Binds 1 [4Fe-4S] cluster. The cluster is coordinated with 3 cysteines and an exchangeable S-adenosyl-L-methionine.</text>
</comment>
<dbReference type="EC" id="2.3.1.-" evidence="17"/>
<dbReference type="PANTHER" id="PTHR11135">
    <property type="entry name" value="HISTONE ACETYLTRANSFERASE-RELATED"/>
    <property type="match status" value="1"/>
</dbReference>
<evidence type="ECO:0000313" key="22">
    <source>
        <dbReference type="Proteomes" id="UP000002035"/>
    </source>
</evidence>
<dbReference type="GeneID" id="9227018"/>
<evidence type="ECO:0000256" key="1">
    <source>
        <dbReference type="ARBA" id="ARBA00005043"/>
    </source>
</evidence>
<dbReference type="InterPro" id="IPR039661">
    <property type="entry name" value="ELP3"/>
</dbReference>